<dbReference type="InterPro" id="IPR042187">
    <property type="entry name" value="Flagellin_C_sub2"/>
</dbReference>
<comment type="function">
    <text evidence="4">Flagellin is the subunit protein which polymerizes to form the filaments of bacterial flagella.</text>
</comment>
<organism evidence="8 9">
    <name type="scientific">Halochromatium salexigens</name>
    <name type="common">Chromatium salexigens</name>
    <dbReference type="NCBI Taxonomy" id="49447"/>
    <lineage>
        <taxon>Bacteria</taxon>
        <taxon>Pseudomonadati</taxon>
        <taxon>Pseudomonadota</taxon>
        <taxon>Gammaproteobacteria</taxon>
        <taxon>Chromatiales</taxon>
        <taxon>Chromatiaceae</taxon>
        <taxon>Halochromatium</taxon>
    </lineage>
</organism>
<evidence type="ECO:0000256" key="4">
    <source>
        <dbReference type="RuleBase" id="RU362073"/>
    </source>
</evidence>
<evidence type="ECO:0000259" key="7">
    <source>
        <dbReference type="Pfam" id="PF12445"/>
    </source>
</evidence>
<comment type="caution">
    <text evidence="8">The sequence shown here is derived from an EMBL/GenBank/DDBJ whole genome shotgun (WGS) entry which is preliminary data.</text>
</comment>
<dbReference type="InterPro" id="IPR001492">
    <property type="entry name" value="Flagellin"/>
</dbReference>
<evidence type="ECO:0000256" key="2">
    <source>
        <dbReference type="ARBA" id="ARBA00022525"/>
    </source>
</evidence>
<dbReference type="GO" id="GO:0005576">
    <property type="term" value="C:extracellular region"/>
    <property type="evidence" value="ECO:0007669"/>
    <property type="project" value="UniProtKB-SubCell"/>
</dbReference>
<dbReference type="Gene3D" id="2.170.280.10">
    <property type="entry name" value="f41 fragment of flagellin, middle domain"/>
    <property type="match status" value="1"/>
</dbReference>
<name>A0AAJ0UEP5_HALSE</name>
<dbReference type="AlphaFoldDB" id="A0AAJ0UEP5"/>
<dbReference type="Proteomes" id="UP001296967">
    <property type="component" value="Unassembled WGS sequence"/>
</dbReference>
<dbReference type="GO" id="GO:0005198">
    <property type="term" value="F:structural molecule activity"/>
    <property type="evidence" value="ECO:0007669"/>
    <property type="project" value="UniProtKB-UniRule"/>
</dbReference>
<evidence type="ECO:0000256" key="1">
    <source>
        <dbReference type="ARBA" id="ARBA00005709"/>
    </source>
</evidence>
<dbReference type="InterPro" id="IPR032826">
    <property type="entry name" value="FliC_H7"/>
</dbReference>
<reference evidence="8" key="1">
    <citation type="submission" date="2017-05" db="EMBL/GenBank/DDBJ databases">
        <authorList>
            <person name="Imhoff J.F."/>
            <person name="Rahn T."/>
            <person name="Kuenzel S."/>
            <person name="Neulinger S.C."/>
        </authorList>
    </citation>
    <scope>NUCLEOTIDE SEQUENCE</scope>
    <source>
        <strain evidence="8">DSM 4395</strain>
    </source>
</reference>
<evidence type="ECO:0000259" key="6">
    <source>
        <dbReference type="Pfam" id="PF00700"/>
    </source>
</evidence>
<feature type="domain" description="Flagellin H7-serospecific" evidence="7">
    <location>
        <begin position="344"/>
        <end position="467"/>
    </location>
</feature>
<dbReference type="Gene3D" id="6.10.280.190">
    <property type="match status" value="1"/>
</dbReference>
<feature type="domain" description="Flagellin N-terminal" evidence="5">
    <location>
        <begin position="4"/>
        <end position="139"/>
    </location>
</feature>
<dbReference type="InterPro" id="IPR046358">
    <property type="entry name" value="Flagellin_C"/>
</dbReference>
<evidence type="ECO:0000259" key="5">
    <source>
        <dbReference type="Pfam" id="PF00669"/>
    </source>
</evidence>
<dbReference type="PANTHER" id="PTHR42792:SF2">
    <property type="entry name" value="FLAGELLIN"/>
    <property type="match status" value="1"/>
</dbReference>
<dbReference type="Pfam" id="PF12445">
    <property type="entry name" value="FliC"/>
    <property type="match status" value="1"/>
</dbReference>
<accession>A0AAJ0UEP5</accession>
<dbReference type="Pfam" id="PF00669">
    <property type="entry name" value="Flagellin_N"/>
    <property type="match status" value="1"/>
</dbReference>
<evidence type="ECO:0000256" key="3">
    <source>
        <dbReference type="ARBA" id="ARBA00023143"/>
    </source>
</evidence>
<dbReference type="EMBL" id="NHSF01000032">
    <property type="protein sequence ID" value="MBK5929933.1"/>
    <property type="molecule type" value="Genomic_DNA"/>
</dbReference>
<keyword evidence="2 4" id="KW-0964">Secreted</keyword>
<sequence>MSVINTNITSLIAQQNLNKSSSELTTAMERLSSGMRINSAKDDAAGQAIANRFTSQINGLNQAVRNSNDGISIAQTTEGSLNQINDNLQTIRTLTVQAQNGTNSESDLQSIQDEIGQRLAEIDRISAETDFNGTRVLAEGADSLRVQVGANDDQIIDINLTQIDTSTLNLSSFNVDGVGTANTLANEDQVLARGFVAQNDADDSYVNDSFNATASVANGAVATAVAQLEDGGTVDGTLAGGGSATFTYNASSDNFTYSGTIASGTELANLSDSLTPSAGETNALTIEGANGDVLDVNVDSAGNITESGSGDPLYFDTSTGNLTENNTSGATLANIDDVVTYLGSAGATAGDMTIRDGTTNYVSGGAANTFDVENATISREEFEARMVELDTGLTFAFNVDGETGGQTYTFAAGVLQDGGNTTYISGFDPESIETEATATIFQTDEGTFTDGSANQVYTDSSGELTFDEVSGATATEDPLATLDAALQQVDDLRSELGAVQNRFSDAIFNLETNALNLSDARSRIEDADYAKEVAEMTRAQILQQAGTSVLAQANQLPQNVLSLLG</sequence>
<keyword evidence="9" id="KW-1185">Reference proteome</keyword>
<feature type="domain" description="Flagellin C-terminal" evidence="6">
    <location>
        <begin position="480"/>
        <end position="564"/>
    </location>
</feature>
<proteinExistence type="inferred from homology"/>
<dbReference type="Gene3D" id="1.20.1330.10">
    <property type="entry name" value="f41 fragment of flagellin, N-terminal domain"/>
    <property type="match status" value="2"/>
</dbReference>
<gene>
    <name evidence="8" type="ORF">CCR82_05175</name>
</gene>
<evidence type="ECO:0000313" key="9">
    <source>
        <dbReference type="Proteomes" id="UP001296967"/>
    </source>
</evidence>
<comment type="subcellular location">
    <subcellularLocation>
        <location evidence="4">Secreted</location>
    </subcellularLocation>
    <subcellularLocation>
        <location evidence="4">Bacterial flagellum</location>
    </subcellularLocation>
</comment>
<dbReference type="SUPFAM" id="SSF64518">
    <property type="entry name" value="Phase 1 flagellin"/>
    <property type="match status" value="2"/>
</dbReference>
<comment type="similarity">
    <text evidence="1 4">Belongs to the bacterial flagellin family.</text>
</comment>
<keyword evidence="3 4" id="KW-0975">Bacterial flagellum</keyword>
<reference evidence="8" key="2">
    <citation type="journal article" date="2020" name="Microorganisms">
        <title>Osmotic Adaptation and Compatible Solute Biosynthesis of Phototrophic Bacteria as Revealed from Genome Analyses.</title>
        <authorList>
            <person name="Imhoff J.F."/>
            <person name="Rahn T."/>
            <person name="Kunzel S."/>
            <person name="Keller A."/>
            <person name="Neulinger S.C."/>
        </authorList>
    </citation>
    <scope>NUCLEOTIDE SEQUENCE</scope>
    <source>
        <strain evidence="8">DSM 4395</strain>
    </source>
</reference>
<dbReference type="GO" id="GO:0009288">
    <property type="term" value="C:bacterial-type flagellum"/>
    <property type="evidence" value="ECO:0007669"/>
    <property type="project" value="UniProtKB-SubCell"/>
</dbReference>
<dbReference type="PANTHER" id="PTHR42792">
    <property type="entry name" value="FLAGELLIN"/>
    <property type="match status" value="1"/>
</dbReference>
<dbReference type="Gene3D" id="6.10.10.10">
    <property type="entry name" value="Flagellar export chaperone, C-terminal domain"/>
    <property type="match status" value="1"/>
</dbReference>
<evidence type="ECO:0000313" key="8">
    <source>
        <dbReference type="EMBL" id="MBK5929933.1"/>
    </source>
</evidence>
<protein>
    <recommendedName>
        <fullName evidence="4">Flagellin</fullName>
    </recommendedName>
</protein>
<dbReference type="Gene3D" id="2.30.220.10">
    <property type="entry name" value="f41 fragment of flagellin, C-terminal domain"/>
    <property type="match status" value="1"/>
</dbReference>
<dbReference type="InterPro" id="IPR001029">
    <property type="entry name" value="Flagellin_N"/>
</dbReference>
<dbReference type="Pfam" id="PF00700">
    <property type="entry name" value="Flagellin_C"/>
    <property type="match status" value="1"/>
</dbReference>
<dbReference type="PRINTS" id="PR00207">
    <property type="entry name" value="FLAGELLIN"/>
</dbReference>